<keyword evidence="3" id="KW-1185">Reference proteome</keyword>
<dbReference type="AlphaFoldDB" id="A0A8H8DHV8"/>
<reference evidence="2 3" key="1">
    <citation type="journal article" name="Sci. Rep.">
        <title>Genome-scale phylogenetic analyses confirm Olpidium as the closest living zoosporic fungus to the non-flagellated, terrestrial fungi.</title>
        <authorList>
            <person name="Chang Y."/>
            <person name="Rochon D."/>
            <person name="Sekimoto S."/>
            <person name="Wang Y."/>
            <person name="Chovatia M."/>
            <person name="Sandor L."/>
            <person name="Salamov A."/>
            <person name="Grigoriev I.V."/>
            <person name="Stajich J.E."/>
            <person name="Spatafora J.W."/>
        </authorList>
    </citation>
    <scope>NUCLEOTIDE SEQUENCE [LARGE SCALE GENOMIC DNA]</scope>
    <source>
        <strain evidence="2">S191</strain>
    </source>
</reference>
<proteinExistence type="predicted"/>
<name>A0A8H8DHV8_9FUNG</name>
<dbReference type="EMBL" id="JAEFCI010007837">
    <property type="protein sequence ID" value="KAG5458826.1"/>
    <property type="molecule type" value="Genomic_DNA"/>
</dbReference>
<feature type="compositionally biased region" description="Basic and acidic residues" evidence="1">
    <location>
        <begin position="9"/>
        <end position="20"/>
    </location>
</feature>
<sequence length="277" mass="30025">MPAGAKRNRPNDSDDVKQECKFNQSRWPVPVTPAAGGRTLAPPRSSPPLPSPPSPHSRARNGPREEKKNGRAAGANVDRAVGPTPPAGRRLCACRRGGGWDRRRRCRRTTGIRPRSPLRVLLLLLHRALFRRRGRADDDVRTTGDRDDGPGAAGCRDAAPGAVRAIWRGALDTDEGAAAGGSQGQNEEVAGDGGALRRVHEAETECQFCRRRPRTGPAHRPALLFRRANQEQEFARLPAHKGARHLDGCAEDRGRHRRACQGATGSASETMRGGRRG</sequence>
<evidence type="ECO:0000313" key="3">
    <source>
        <dbReference type="Proteomes" id="UP000673691"/>
    </source>
</evidence>
<feature type="compositionally biased region" description="Pro residues" evidence="1">
    <location>
        <begin position="44"/>
        <end position="55"/>
    </location>
</feature>
<comment type="caution">
    <text evidence="2">The sequence shown here is derived from an EMBL/GenBank/DDBJ whole genome shotgun (WGS) entry which is preliminary data.</text>
</comment>
<feature type="compositionally biased region" description="Basic and acidic residues" evidence="1">
    <location>
        <begin position="135"/>
        <end position="149"/>
    </location>
</feature>
<feature type="region of interest" description="Disordered" evidence="1">
    <location>
        <begin position="1"/>
        <end position="89"/>
    </location>
</feature>
<evidence type="ECO:0000313" key="2">
    <source>
        <dbReference type="EMBL" id="KAG5458826.1"/>
    </source>
</evidence>
<organism evidence="2 3">
    <name type="scientific">Olpidium bornovanus</name>
    <dbReference type="NCBI Taxonomy" id="278681"/>
    <lineage>
        <taxon>Eukaryota</taxon>
        <taxon>Fungi</taxon>
        <taxon>Fungi incertae sedis</taxon>
        <taxon>Olpidiomycota</taxon>
        <taxon>Olpidiomycotina</taxon>
        <taxon>Olpidiomycetes</taxon>
        <taxon>Olpidiales</taxon>
        <taxon>Olpidiaceae</taxon>
        <taxon>Olpidium</taxon>
    </lineage>
</organism>
<feature type="region of interest" description="Disordered" evidence="1">
    <location>
        <begin position="250"/>
        <end position="277"/>
    </location>
</feature>
<feature type="region of interest" description="Disordered" evidence="1">
    <location>
        <begin position="134"/>
        <end position="159"/>
    </location>
</feature>
<evidence type="ECO:0000256" key="1">
    <source>
        <dbReference type="SAM" id="MobiDB-lite"/>
    </source>
</evidence>
<accession>A0A8H8DHV8</accession>
<gene>
    <name evidence="2" type="ORF">BJ554DRAFT_876</name>
</gene>
<feature type="region of interest" description="Disordered" evidence="1">
    <location>
        <begin position="174"/>
        <end position="196"/>
    </location>
</feature>
<dbReference type="Proteomes" id="UP000673691">
    <property type="component" value="Unassembled WGS sequence"/>
</dbReference>
<protein>
    <submittedName>
        <fullName evidence="2">Uncharacterized protein</fullName>
    </submittedName>
</protein>